<evidence type="ECO:0000256" key="1">
    <source>
        <dbReference type="SAM" id="MobiDB-lite"/>
    </source>
</evidence>
<keyword evidence="3" id="KW-1185">Reference proteome</keyword>
<reference evidence="2 3" key="1">
    <citation type="journal article" date="2013" name="Curr. Biol.">
        <title>The Genome of the Foraminiferan Reticulomyxa filosa.</title>
        <authorList>
            <person name="Glockner G."/>
            <person name="Hulsmann N."/>
            <person name="Schleicher M."/>
            <person name="Noegel A.A."/>
            <person name="Eichinger L."/>
            <person name="Gallinger C."/>
            <person name="Pawlowski J."/>
            <person name="Sierra R."/>
            <person name="Euteneuer U."/>
            <person name="Pillet L."/>
            <person name="Moustafa A."/>
            <person name="Platzer M."/>
            <person name="Groth M."/>
            <person name="Szafranski K."/>
            <person name="Schliwa M."/>
        </authorList>
    </citation>
    <scope>NUCLEOTIDE SEQUENCE [LARGE SCALE GENOMIC DNA]</scope>
</reference>
<feature type="non-terminal residue" evidence="2">
    <location>
        <position position="1"/>
    </location>
</feature>
<name>X6LBG4_RETFI</name>
<dbReference type="AlphaFoldDB" id="X6LBG4"/>
<feature type="region of interest" description="Disordered" evidence="1">
    <location>
        <begin position="50"/>
        <end position="125"/>
    </location>
</feature>
<evidence type="ECO:0000313" key="2">
    <source>
        <dbReference type="EMBL" id="ETN99352.1"/>
    </source>
</evidence>
<organism evidence="2 3">
    <name type="scientific">Reticulomyxa filosa</name>
    <dbReference type="NCBI Taxonomy" id="46433"/>
    <lineage>
        <taxon>Eukaryota</taxon>
        <taxon>Sar</taxon>
        <taxon>Rhizaria</taxon>
        <taxon>Retaria</taxon>
        <taxon>Foraminifera</taxon>
        <taxon>Monothalamids</taxon>
        <taxon>Reticulomyxidae</taxon>
        <taxon>Reticulomyxa</taxon>
    </lineage>
</organism>
<accession>X6LBG4</accession>
<evidence type="ECO:0000313" key="3">
    <source>
        <dbReference type="Proteomes" id="UP000023152"/>
    </source>
</evidence>
<feature type="compositionally biased region" description="Basic and acidic residues" evidence="1">
    <location>
        <begin position="50"/>
        <end position="82"/>
    </location>
</feature>
<sequence>TSIKKFEQHPPHLGFLEIFFLEKSAFFTTIGSKMTQKPQKMTQFWIIQKQEAKSSKERDEKLKRDKAALEKGRLKREKQSKSDDDENVAQQGDGLPIDKEAIRKQYSSSSGGGRGSGGNSRPSMNRHSWRCPICTLMNDPAVLYCARSMMSPSSNERKVSLRSLFEDDNLNNEEVRVASKH</sequence>
<protein>
    <recommendedName>
        <fullName evidence="4">RanBP2-type domain-containing protein</fullName>
    </recommendedName>
</protein>
<gene>
    <name evidence="2" type="ORF">RFI_38129</name>
</gene>
<proteinExistence type="predicted"/>
<feature type="non-terminal residue" evidence="2">
    <location>
        <position position="181"/>
    </location>
</feature>
<evidence type="ECO:0008006" key="4">
    <source>
        <dbReference type="Google" id="ProtNLM"/>
    </source>
</evidence>
<comment type="caution">
    <text evidence="2">The sequence shown here is derived from an EMBL/GenBank/DDBJ whole genome shotgun (WGS) entry which is preliminary data.</text>
</comment>
<dbReference type="EMBL" id="ASPP01044181">
    <property type="protein sequence ID" value="ETN99352.1"/>
    <property type="molecule type" value="Genomic_DNA"/>
</dbReference>
<dbReference type="Proteomes" id="UP000023152">
    <property type="component" value="Unassembled WGS sequence"/>
</dbReference>